<comment type="caution">
    <text evidence="2">The sequence shown here is derived from an EMBL/GenBank/DDBJ whole genome shotgun (WGS) entry which is preliminary data.</text>
</comment>
<sequence>MNHSTWQQQNYSLAQVKGESKDEFHFGKEKKERENERNEVEQEGWRIYLELAVSESQVEQSELSTKYKRGALSHLVDCNERKELQATCLT</sequence>
<dbReference type="AlphaFoldDB" id="A0AAE1QQ28"/>
<proteinExistence type="predicted"/>
<accession>A0AAE1QQ28</accession>
<feature type="compositionally biased region" description="Polar residues" evidence="1">
    <location>
        <begin position="1"/>
        <end position="13"/>
    </location>
</feature>
<evidence type="ECO:0000313" key="3">
    <source>
        <dbReference type="Proteomes" id="UP001291623"/>
    </source>
</evidence>
<reference evidence="2" key="1">
    <citation type="submission" date="2023-12" db="EMBL/GenBank/DDBJ databases">
        <title>Genome assembly of Anisodus tanguticus.</title>
        <authorList>
            <person name="Wang Y.-J."/>
        </authorList>
    </citation>
    <scope>NUCLEOTIDE SEQUENCE</scope>
    <source>
        <strain evidence="2">KB-2021</strain>
        <tissue evidence="2">Leaf</tissue>
    </source>
</reference>
<organism evidence="2 3">
    <name type="scientific">Anisodus tanguticus</name>
    <dbReference type="NCBI Taxonomy" id="243964"/>
    <lineage>
        <taxon>Eukaryota</taxon>
        <taxon>Viridiplantae</taxon>
        <taxon>Streptophyta</taxon>
        <taxon>Embryophyta</taxon>
        <taxon>Tracheophyta</taxon>
        <taxon>Spermatophyta</taxon>
        <taxon>Magnoliopsida</taxon>
        <taxon>eudicotyledons</taxon>
        <taxon>Gunneridae</taxon>
        <taxon>Pentapetalae</taxon>
        <taxon>asterids</taxon>
        <taxon>lamiids</taxon>
        <taxon>Solanales</taxon>
        <taxon>Solanaceae</taxon>
        <taxon>Solanoideae</taxon>
        <taxon>Hyoscyameae</taxon>
        <taxon>Anisodus</taxon>
    </lineage>
</organism>
<protein>
    <submittedName>
        <fullName evidence="2">Uncharacterized protein</fullName>
    </submittedName>
</protein>
<dbReference type="Proteomes" id="UP001291623">
    <property type="component" value="Unassembled WGS sequence"/>
</dbReference>
<gene>
    <name evidence="2" type="ORF">RND71_042361</name>
</gene>
<evidence type="ECO:0000256" key="1">
    <source>
        <dbReference type="SAM" id="MobiDB-lite"/>
    </source>
</evidence>
<name>A0AAE1QQ28_9SOLA</name>
<feature type="compositionally biased region" description="Basic and acidic residues" evidence="1">
    <location>
        <begin position="18"/>
        <end position="39"/>
    </location>
</feature>
<feature type="region of interest" description="Disordered" evidence="1">
    <location>
        <begin position="1"/>
        <end position="39"/>
    </location>
</feature>
<dbReference type="EMBL" id="JAVYJV010000024">
    <property type="protein sequence ID" value="KAK4337874.1"/>
    <property type="molecule type" value="Genomic_DNA"/>
</dbReference>
<evidence type="ECO:0000313" key="2">
    <source>
        <dbReference type="EMBL" id="KAK4337874.1"/>
    </source>
</evidence>
<keyword evidence="3" id="KW-1185">Reference proteome</keyword>